<name>A0A0B1TEI9_OESDE</name>
<sequence>MSVQNGSLSRLDLFLAEARAKDFPLHYTFMDCALRAYGAFVVWLHFVMYLIFRHIYSDSNSSVLFEDDELTMTEMTQLSPDVKTAALGPTMASLMLKTARVSIAEHIMECAPKAGRVVAAQVFEQQDPVAF</sequence>
<organism evidence="2 3">
    <name type="scientific">Oesophagostomum dentatum</name>
    <name type="common">Nodular worm</name>
    <dbReference type="NCBI Taxonomy" id="61180"/>
    <lineage>
        <taxon>Eukaryota</taxon>
        <taxon>Metazoa</taxon>
        <taxon>Ecdysozoa</taxon>
        <taxon>Nematoda</taxon>
        <taxon>Chromadorea</taxon>
        <taxon>Rhabditida</taxon>
        <taxon>Rhabditina</taxon>
        <taxon>Rhabditomorpha</taxon>
        <taxon>Strongyloidea</taxon>
        <taxon>Strongylidae</taxon>
        <taxon>Oesophagostomum</taxon>
    </lineage>
</organism>
<protein>
    <submittedName>
        <fullName evidence="2">Uncharacterized protein</fullName>
    </submittedName>
</protein>
<keyword evidence="1" id="KW-0812">Transmembrane</keyword>
<dbReference type="OrthoDB" id="5867269at2759"/>
<dbReference type="EMBL" id="KN550413">
    <property type="protein sequence ID" value="KHJ94222.1"/>
    <property type="molecule type" value="Genomic_DNA"/>
</dbReference>
<proteinExistence type="predicted"/>
<evidence type="ECO:0000313" key="3">
    <source>
        <dbReference type="Proteomes" id="UP000053660"/>
    </source>
</evidence>
<gene>
    <name evidence="2" type="ORF">OESDEN_05848</name>
</gene>
<dbReference type="Proteomes" id="UP000053660">
    <property type="component" value="Unassembled WGS sequence"/>
</dbReference>
<keyword evidence="1" id="KW-0472">Membrane</keyword>
<keyword evidence="1" id="KW-1133">Transmembrane helix</keyword>
<keyword evidence="3" id="KW-1185">Reference proteome</keyword>
<dbReference type="AlphaFoldDB" id="A0A0B1TEI9"/>
<evidence type="ECO:0000256" key="1">
    <source>
        <dbReference type="SAM" id="Phobius"/>
    </source>
</evidence>
<reference evidence="2 3" key="1">
    <citation type="submission" date="2014-03" db="EMBL/GenBank/DDBJ databases">
        <title>Draft genome of the hookworm Oesophagostomum dentatum.</title>
        <authorList>
            <person name="Mitreva M."/>
        </authorList>
    </citation>
    <scope>NUCLEOTIDE SEQUENCE [LARGE SCALE GENOMIC DNA]</scope>
    <source>
        <strain evidence="2 3">OD-Hann</strain>
    </source>
</reference>
<feature type="transmembrane region" description="Helical" evidence="1">
    <location>
        <begin position="34"/>
        <end position="52"/>
    </location>
</feature>
<evidence type="ECO:0000313" key="2">
    <source>
        <dbReference type="EMBL" id="KHJ94222.1"/>
    </source>
</evidence>
<accession>A0A0B1TEI9</accession>